<dbReference type="InterPro" id="IPR042470">
    <property type="entry name" value="RMI1_N_C_sf"/>
</dbReference>
<dbReference type="GO" id="GO:0000724">
    <property type="term" value="P:double-strand break repair via homologous recombination"/>
    <property type="evidence" value="ECO:0007669"/>
    <property type="project" value="TreeGrafter"/>
</dbReference>
<feature type="signal peptide" evidence="8">
    <location>
        <begin position="1"/>
        <end position="21"/>
    </location>
</feature>
<evidence type="ECO:0000256" key="1">
    <source>
        <dbReference type="ARBA" id="ARBA00004123"/>
    </source>
</evidence>
<accession>A0A8B7PQK8</accession>
<organism evidence="12 13">
    <name type="scientific">Hyalella azteca</name>
    <name type="common">Amphipod</name>
    <dbReference type="NCBI Taxonomy" id="294128"/>
    <lineage>
        <taxon>Eukaryota</taxon>
        <taxon>Metazoa</taxon>
        <taxon>Ecdysozoa</taxon>
        <taxon>Arthropoda</taxon>
        <taxon>Crustacea</taxon>
        <taxon>Multicrustacea</taxon>
        <taxon>Malacostraca</taxon>
        <taxon>Eumalacostraca</taxon>
        <taxon>Peracarida</taxon>
        <taxon>Amphipoda</taxon>
        <taxon>Senticaudata</taxon>
        <taxon>Talitrida</taxon>
        <taxon>Talitroidea</taxon>
        <taxon>Hyalellidae</taxon>
        <taxon>Hyalella</taxon>
    </lineage>
</organism>
<dbReference type="InterPro" id="IPR049363">
    <property type="entry name" value="RMI1_N"/>
</dbReference>
<dbReference type="KEGG" id="hazt:108682822"/>
<dbReference type="GO" id="GO:0016604">
    <property type="term" value="C:nuclear body"/>
    <property type="evidence" value="ECO:0007669"/>
    <property type="project" value="TreeGrafter"/>
</dbReference>
<dbReference type="Pfam" id="PF16099">
    <property type="entry name" value="RMI1_C"/>
    <property type="match status" value="1"/>
</dbReference>
<keyword evidence="12" id="KW-1185">Reference proteome</keyword>
<dbReference type="OrthoDB" id="341511at2759"/>
<feature type="chain" id="PRO_5037340704" description="RecQ-mediated genome instability protein 1" evidence="8">
    <location>
        <begin position="22"/>
        <end position="846"/>
    </location>
</feature>
<feature type="compositionally biased region" description="Polar residues" evidence="7">
    <location>
        <begin position="602"/>
        <end position="612"/>
    </location>
</feature>
<feature type="compositionally biased region" description="Polar residues" evidence="7">
    <location>
        <begin position="505"/>
        <end position="519"/>
    </location>
</feature>
<evidence type="ECO:0000259" key="9">
    <source>
        <dbReference type="Pfam" id="PF08585"/>
    </source>
</evidence>
<dbReference type="GO" id="GO:0031422">
    <property type="term" value="C:RecQ family helicase-topoisomerase III complex"/>
    <property type="evidence" value="ECO:0007669"/>
    <property type="project" value="TreeGrafter"/>
</dbReference>
<dbReference type="SMART" id="SM01161">
    <property type="entry name" value="DUF1767"/>
    <property type="match status" value="1"/>
</dbReference>
<evidence type="ECO:0000256" key="7">
    <source>
        <dbReference type="SAM" id="MobiDB-lite"/>
    </source>
</evidence>
<feature type="compositionally biased region" description="Polar residues" evidence="7">
    <location>
        <begin position="448"/>
        <end position="457"/>
    </location>
</feature>
<evidence type="ECO:0000313" key="12">
    <source>
        <dbReference type="Proteomes" id="UP000694843"/>
    </source>
</evidence>
<proteinExistence type="inferred from homology"/>
<evidence type="ECO:0000256" key="2">
    <source>
        <dbReference type="ARBA" id="ARBA00006395"/>
    </source>
</evidence>
<dbReference type="Proteomes" id="UP000694843">
    <property type="component" value="Unplaced"/>
</dbReference>
<dbReference type="PANTHER" id="PTHR14790:SF15">
    <property type="entry name" value="RECQ-MEDIATED GENOME INSTABILITY PROTEIN 1"/>
    <property type="match status" value="1"/>
</dbReference>
<keyword evidence="5" id="KW-0539">Nucleus</keyword>
<protein>
    <recommendedName>
        <fullName evidence="3">RecQ-mediated genome instability protein 1</fullName>
    </recommendedName>
</protein>
<dbReference type="Pfam" id="PF08585">
    <property type="entry name" value="RMI1_N_C"/>
    <property type="match status" value="1"/>
</dbReference>
<dbReference type="InterPro" id="IPR044881">
    <property type="entry name" value="RMI1_N_N_sf"/>
</dbReference>
<dbReference type="GO" id="GO:0000166">
    <property type="term" value="F:nucleotide binding"/>
    <property type="evidence" value="ECO:0007669"/>
    <property type="project" value="InterPro"/>
</dbReference>
<feature type="domain" description="RecQ mediated genome instability protein 1 OB-fold" evidence="9">
    <location>
        <begin position="90"/>
        <end position="220"/>
    </location>
</feature>
<sequence length="846" mass="92789">MYQNFLLILLYTPLLIRLKSMVNIQRSVHNFFSSKKIKLPEEWIEACINWLQEEHPNEPQNITNAGWMCQKAYEQWLYTDLAELGCGCLPANLNAGSHTLQDDMVLQINSVQDVGRPSYAQLQQIRKDDTQNAQIDMDQAKPQAWEPKPNRLLLLSMTDGVTEIQGMEYTPLTCLSLQTKPGTKLLVKRGAEVRCGVLLLTAAHVYVLGGAVDALLVTNALENNLRRQLGLEEVERPAEYEELPTAALASASQASQYYPGTQSQRTYNTQDRVPLRPITQVNSSNHNTGPSAPAIEQSQSGSAADLAEFELDDELDADMEAALLEAESVLDCAPSSHDITNPEMKHGINRNTTVTSANNSVPGLDNSSGNNIKNINNKISNKSVNNISSSLQIGGSAPFITISPKPSKSRILLPYNPFVAPGPDNQPSKPVTTAPVTSTSRPAPPPTVSSKDLSPTSAGGDFDDDDFSEQDLSVLEEELKLVESQESLNTGNTFKKCHQSEKLPQVTSSGDFRSFSSEINPVKVSPSLNLTPFNPKVPIKSNETSTQMPHSLQLKHASSAPVSSTRQTSNGVENTNVGNESLASIKTEDIHRASIKRPSEPSPNISSMSPTSCKVRKLNSLDNSLMPSNKCTEDVSIYASKIGAIKKGSKTLSADNVSIVRPLCVSGTVLEDEENYNCKLSSDIIKNEHVKGRILKFSERAKTEPPFTYLMFLPESPDKEQEFVVKAFVMTLLSRLEQSGGEWRLAVRVDDGTAGLDVQVHDQVLRKLIGVSVSEMRELKAQASADPSVRTALSQKLLNCQRQLISLCSLITVRVSPDLKRPLLVNIAPYNDTHVLQLLRRVKELS</sequence>
<dbReference type="GO" id="GO:0006260">
    <property type="term" value="P:DNA replication"/>
    <property type="evidence" value="ECO:0007669"/>
    <property type="project" value="UniProtKB-KW"/>
</dbReference>
<evidence type="ECO:0000259" key="10">
    <source>
        <dbReference type="Pfam" id="PF16099"/>
    </source>
</evidence>
<feature type="domain" description="RMI1 N-terminal" evidence="11">
    <location>
        <begin position="32"/>
        <end position="83"/>
    </location>
</feature>
<feature type="region of interest" description="Disordered" evidence="7">
    <location>
        <begin position="492"/>
        <end position="613"/>
    </location>
</feature>
<dbReference type="Gene3D" id="1.10.8.1020">
    <property type="entry name" value="RecQ-mediated genome instability protein 1, N-terminal domain"/>
    <property type="match status" value="1"/>
</dbReference>
<feature type="compositionally biased region" description="Polar residues" evidence="7">
    <location>
        <begin position="258"/>
        <end position="271"/>
    </location>
</feature>
<dbReference type="OMA" id="SATWHVK"/>
<feature type="compositionally biased region" description="Polar residues" evidence="7">
    <location>
        <begin position="541"/>
        <end position="550"/>
    </location>
</feature>
<dbReference type="GeneID" id="108682822"/>
<feature type="region of interest" description="Disordered" evidence="7">
    <location>
        <begin position="279"/>
        <end position="302"/>
    </location>
</feature>
<gene>
    <name evidence="13" type="primary">LOC108682822</name>
</gene>
<reference evidence="13" key="1">
    <citation type="submission" date="2025-08" db="UniProtKB">
        <authorList>
            <consortium name="RefSeq"/>
        </authorList>
    </citation>
    <scope>IDENTIFICATION</scope>
    <source>
        <tissue evidence="13">Whole organism</tissue>
    </source>
</reference>
<dbReference type="GO" id="GO:0000712">
    <property type="term" value="P:resolution of meiotic recombination intermediates"/>
    <property type="evidence" value="ECO:0007669"/>
    <property type="project" value="TreeGrafter"/>
</dbReference>
<feature type="region of interest" description="Disordered" evidence="7">
    <location>
        <begin position="417"/>
        <end position="467"/>
    </location>
</feature>
<name>A0A8B7PQK8_HYAAZ</name>
<dbReference type="Gene3D" id="6.10.140.770">
    <property type="match status" value="1"/>
</dbReference>
<dbReference type="Gene3D" id="2.40.50.770">
    <property type="entry name" value="RecQ-mediated genome instability protein Rmi1, C-terminal domain"/>
    <property type="match status" value="1"/>
</dbReference>
<evidence type="ECO:0000256" key="5">
    <source>
        <dbReference type="ARBA" id="ARBA00023242"/>
    </source>
</evidence>
<feature type="compositionally biased region" description="Polar residues" evidence="7">
    <location>
        <begin position="560"/>
        <end position="584"/>
    </location>
</feature>
<comment type="similarity">
    <text evidence="2">Belongs to the RMI1 family.</text>
</comment>
<dbReference type="Pfam" id="PF21000">
    <property type="entry name" value="RMI1_N_N"/>
    <property type="match status" value="1"/>
</dbReference>
<evidence type="ECO:0000256" key="4">
    <source>
        <dbReference type="ARBA" id="ARBA00022705"/>
    </source>
</evidence>
<evidence type="ECO:0000313" key="13">
    <source>
        <dbReference type="RefSeq" id="XP_018027552.2"/>
    </source>
</evidence>
<dbReference type="PANTHER" id="PTHR14790">
    <property type="entry name" value="RECQ-MEDIATED GENOME INSTABILITY PROTEIN 1 RMI1"/>
    <property type="match status" value="1"/>
</dbReference>
<feature type="compositionally biased region" description="Polar residues" evidence="7">
    <location>
        <begin position="425"/>
        <end position="441"/>
    </location>
</feature>
<dbReference type="RefSeq" id="XP_018027552.2">
    <property type="nucleotide sequence ID" value="XM_018172063.2"/>
</dbReference>
<dbReference type="InterPro" id="IPR032199">
    <property type="entry name" value="RMI1_C"/>
</dbReference>
<feature type="domain" description="RecQ-mediated genome instability protein 1 C-terminal OB-fold" evidence="10">
    <location>
        <begin position="704"/>
        <end position="842"/>
    </location>
</feature>
<comment type="function">
    <text evidence="6">Essential component of the RMI complex, a complex that plays an important role in the processing of homologous recombination intermediates to limit DNA crossover formation in cells. Promotes TOP3A binding to double Holliday junctions (DHJ) and hence stimulates TOP3A-mediated dissolution. Required for BLM phosphorylation during mitosis. Within the BLM complex, required for BLM and TOP3A stability.</text>
</comment>
<evidence type="ECO:0000256" key="6">
    <source>
        <dbReference type="ARBA" id="ARBA00024977"/>
    </source>
</evidence>
<comment type="subcellular location">
    <subcellularLocation>
        <location evidence="1">Nucleus</location>
    </subcellularLocation>
</comment>
<evidence type="ECO:0000256" key="3">
    <source>
        <dbReference type="ARBA" id="ARBA00018987"/>
    </source>
</evidence>
<evidence type="ECO:0000256" key="8">
    <source>
        <dbReference type="SAM" id="SignalP"/>
    </source>
</evidence>
<keyword evidence="8" id="KW-0732">Signal</keyword>
<evidence type="ECO:0000259" key="11">
    <source>
        <dbReference type="Pfam" id="PF21000"/>
    </source>
</evidence>
<keyword evidence="4" id="KW-0235">DNA replication</keyword>
<feature type="region of interest" description="Disordered" evidence="7">
    <location>
        <begin position="254"/>
        <end position="273"/>
    </location>
</feature>
<dbReference type="InterPro" id="IPR013894">
    <property type="entry name" value="RMI1_OB"/>
</dbReference>
<dbReference type="AlphaFoldDB" id="A0A8B7PQK8"/>